<keyword evidence="6 8" id="KW-0443">Lipid metabolism</keyword>
<dbReference type="GO" id="GO:0005829">
    <property type="term" value="C:cytosol"/>
    <property type="evidence" value="ECO:0007669"/>
    <property type="project" value="TreeGrafter"/>
</dbReference>
<evidence type="ECO:0000256" key="3">
    <source>
        <dbReference type="ARBA" id="ARBA00022729"/>
    </source>
</evidence>
<evidence type="ECO:0000256" key="1">
    <source>
        <dbReference type="ARBA" id="ARBA00008780"/>
    </source>
</evidence>
<organism evidence="11 12">
    <name type="scientific">Lachnellula suecica</name>
    <dbReference type="NCBI Taxonomy" id="602035"/>
    <lineage>
        <taxon>Eukaryota</taxon>
        <taxon>Fungi</taxon>
        <taxon>Dikarya</taxon>
        <taxon>Ascomycota</taxon>
        <taxon>Pezizomycotina</taxon>
        <taxon>Leotiomycetes</taxon>
        <taxon>Helotiales</taxon>
        <taxon>Lachnaceae</taxon>
        <taxon>Lachnellula</taxon>
    </lineage>
</organism>
<dbReference type="Proteomes" id="UP000469558">
    <property type="component" value="Unassembled WGS sequence"/>
</dbReference>
<dbReference type="PANTHER" id="PTHR10728">
    <property type="entry name" value="CYTOSOLIC PHOSPHOLIPASE A2"/>
    <property type="match status" value="1"/>
</dbReference>
<dbReference type="Gene3D" id="3.40.1090.10">
    <property type="entry name" value="Cytosolic phospholipase A2 catalytic domain"/>
    <property type="match status" value="1"/>
</dbReference>
<evidence type="ECO:0000256" key="4">
    <source>
        <dbReference type="ARBA" id="ARBA00022801"/>
    </source>
</evidence>
<dbReference type="GO" id="GO:0005783">
    <property type="term" value="C:endoplasmic reticulum"/>
    <property type="evidence" value="ECO:0007669"/>
    <property type="project" value="TreeGrafter"/>
</dbReference>
<evidence type="ECO:0000256" key="7">
    <source>
        <dbReference type="ARBA" id="ARBA00023180"/>
    </source>
</evidence>
<keyword evidence="3 9" id="KW-0732">Signal</keyword>
<dbReference type="EMBL" id="QGMK01000956">
    <property type="protein sequence ID" value="TVY75762.1"/>
    <property type="molecule type" value="Genomic_DNA"/>
</dbReference>
<evidence type="ECO:0000313" key="11">
    <source>
        <dbReference type="EMBL" id="TVY75762.1"/>
    </source>
</evidence>
<dbReference type="GO" id="GO:0004622">
    <property type="term" value="F:phosphatidylcholine lysophospholipase activity"/>
    <property type="evidence" value="ECO:0007669"/>
    <property type="project" value="UniProtKB-EC"/>
</dbReference>
<dbReference type="AlphaFoldDB" id="A0A8T9C1C8"/>
<feature type="signal peptide" evidence="9">
    <location>
        <begin position="1"/>
        <end position="16"/>
    </location>
</feature>
<evidence type="ECO:0000256" key="8">
    <source>
        <dbReference type="PROSITE-ProRule" id="PRU00555"/>
    </source>
</evidence>
<reference evidence="11 12" key="1">
    <citation type="submission" date="2018-05" db="EMBL/GenBank/DDBJ databases">
        <title>Genome sequencing and assembly of the regulated plant pathogen Lachnellula willkommii and related sister species for the development of diagnostic species identification markers.</title>
        <authorList>
            <person name="Giroux E."/>
            <person name="Bilodeau G."/>
        </authorList>
    </citation>
    <scope>NUCLEOTIDE SEQUENCE [LARGE SCALE GENOMIC DNA]</scope>
    <source>
        <strain evidence="11 12">CBS 268.59</strain>
    </source>
</reference>
<dbReference type="OrthoDB" id="4084751at2759"/>
<dbReference type="GO" id="GO:0046475">
    <property type="term" value="P:glycerophospholipid catabolic process"/>
    <property type="evidence" value="ECO:0007669"/>
    <property type="project" value="TreeGrafter"/>
</dbReference>
<sequence>MLSPVFLSLLVSAASATLYTPISTTCPSTSLVRAASGLSDNEEAYRVSRKAVADEALKAWLTSTDSGFGTAELPTVALTTSGGGYRSMLSGAGVIQGLDSRDSNVSTSGLFQALTYQAGLSGGSWLLTSISGNNYPTVSNLRDTLWEQALQDSLFDPGELWAAVNDIRIVDDIASKEAAGFDTTLTDPWGRLLGYQFYKQDDGGAGVTWSSVTTFSNFTSHAVPYPVITALGVKVWEGQCLPGPNATTYEFTPYEFGSWDSDVSAFTPTEYLGTSLKGGVPTSALCTTNYDNIGYITGTSSNLFSELCTDLPAPANSSTDVAATLEAVLDKIHE</sequence>
<evidence type="ECO:0000256" key="5">
    <source>
        <dbReference type="ARBA" id="ARBA00022963"/>
    </source>
</evidence>
<comment type="catalytic activity">
    <reaction evidence="9">
        <text>a 1-acyl-sn-glycero-3-phosphocholine + H2O = sn-glycerol 3-phosphocholine + a fatty acid + H(+)</text>
        <dbReference type="Rhea" id="RHEA:15177"/>
        <dbReference type="ChEBI" id="CHEBI:15377"/>
        <dbReference type="ChEBI" id="CHEBI:15378"/>
        <dbReference type="ChEBI" id="CHEBI:16870"/>
        <dbReference type="ChEBI" id="CHEBI:28868"/>
        <dbReference type="ChEBI" id="CHEBI:58168"/>
        <dbReference type="EC" id="3.1.1.5"/>
    </reaction>
</comment>
<dbReference type="InterPro" id="IPR002642">
    <property type="entry name" value="LysoPLipase_cat_dom"/>
</dbReference>
<dbReference type="SUPFAM" id="SSF52151">
    <property type="entry name" value="FabD/lysophospholipase-like"/>
    <property type="match status" value="1"/>
</dbReference>
<feature type="non-terminal residue" evidence="11">
    <location>
        <position position="1"/>
    </location>
</feature>
<name>A0A8T9C1C8_9HELO</name>
<protein>
    <recommendedName>
        <fullName evidence="2 9">Lysophospholipase</fullName>
        <ecNumber evidence="2 9">3.1.1.5</ecNumber>
    </recommendedName>
</protein>
<keyword evidence="4 8" id="KW-0378">Hydrolase</keyword>
<dbReference type="EC" id="3.1.1.5" evidence="2 9"/>
<keyword evidence="12" id="KW-1185">Reference proteome</keyword>
<feature type="domain" description="PLA2c" evidence="10">
    <location>
        <begin position="25"/>
        <end position="334"/>
    </location>
</feature>
<dbReference type="Pfam" id="PF01735">
    <property type="entry name" value="PLA2_B"/>
    <property type="match status" value="1"/>
</dbReference>
<evidence type="ECO:0000256" key="2">
    <source>
        <dbReference type="ARBA" id="ARBA00013274"/>
    </source>
</evidence>
<dbReference type="GO" id="GO:0004623">
    <property type="term" value="F:phospholipase A2 activity"/>
    <property type="evidence" value="ECO:0007669"/>
    <property type="project" value="TreeGrafter"/>
</dbReference>
<evidence type="ECO:0000259" key="10">
    <source>
        <dbReference type="PROSITE" id="PS51210"/>
    </source>
</evidence>
<dbReference type="PROSITE" id="PS51210">
    <property type="entry name" value="PLA2C"/>
    <property type="match status" value="1"/>
</dbReference>
<evidence type="ECO:0000256" key="6">
    <source>
        <dbReference type="ARBA" id="ARBA00023098"/>
    </source>
</evidence>
<dbReference type="SMART" id="SM00022">
    <property type="entry name" value="PLAc"/>
    <property type="match status" value="1"/>
</dbReference>
<feature type="chain" id="PRO_5035969311" description="Lysophospholipase" evidence="9">
    <location>
        <begin position="17"/>
        <end position="334"/>
    </location>
</feature>
<proteinExistence type="inferred from homology"/>
<dbReference type="InterPro" id="IPR016035">
    <property type="entry name" value="Acyl_Trfase/lysoPLipase"/>
</dbReference>
<keyword evidence="7" id="KW-0325">Glycoprotein</keyword>
<evidence type="ECO:0000313" key="12">
    <source>
        <dbReference type="Proteomes" id="UP000469558"/>
    </source>
</evidence>
<accession>A0A8T9C1C8</accession>
<dbReference type="PANTHER" id="PTHR10728:SF33">
    <property type="entry name" value="LYSOPHOSPHOLIPASE 1-RELATED"/>
    <property type="match status" value="1"/>
</dbReference>
<gene>
    <name evidence="11" type="ORF">LSUE1_G007267</name>
</gene>
<keyword evidence="5 8" id="KW-0442">Lipid degradation</keyword>
<evidence type="ECO:0000256" key="9">
    <source>
        <dbReference type="RuleBase" id="RU362103"/>
    </source>
</evidence>
<comment type="caution">
    <text evidence="11">The sequence shown here is derived from an EMBL/GenBank/DDBJ whole genome shotgun (WGS) entry which is preliminary data.</text>
</comment>
<comment type="similarity">
    <text evidence="1 9">Belongs to the lysophospholipase family.</text>
</comment>